<dbReference type="InterPro" id="IPR000719">
    <property type="entry name" value="Prot_kinase_dom"/>
</dbReference>
<organism evidence="2 3">
    <name type="scientific">Rhizophagus clarus</name>
    <dbReference type="NCBI Taxonomy" id="94130"/>
    <lineage>
        <taxon>Eukaryota</taxon>
        <taxon>Fungi</taxon>
        <taxon>Fungi incertae sedis</taxon>
        <taxon>Mucoromycota</taxon>
        <taxon>Glomeromycotina</taxon>
        <taxon>Glomeromycetes</taxon>
        <taxon>Glomerales</taxon>
        <taxon>Glomeraceae</taxon>
        <taxon>Rhizophagus</taxon>
    </lineage>
</organism>
<dbReference type="STRING" id="94130.A0A2Z6S0C4"/>
<dbReference type="AlphaFoldDB" id="A0A2Z6S0C4"/>
<gene>
    <name evidence="2" type="ORF">RclHR1_00840019</name>
</gene>
<accession>A0A2Z6S0C4</accession>
<dbReference type="InterPro" id="IPR006597">
    <property type="entry name" value="Sel1-like"/>
</dbReference>
<dbReference type="PRINTS" id="PR00109">
    <property type="entry name" value="TYRKINASE"/>
</dbReference>
<evidence type="ECO:0000313" key="3">
    <source>
        <dbReference type="Proteomes" id="UP000247702"/>
    </source>
</evidence>
<dbReference type="InterPro" id="IPR011009">
    <property type="entry name" value="Kinase-like_dom_sf"/>
</dbReference>
<keyword evidence="3" id="KW-1185">Reference proteome</keyword>
<dbReference type="SUPFAM" id="SSF81901">
    <property type="entry name" value="HCP-like"/>
    <property type="match status" value="1"/>
</dbReference>
<dbReference type="Gene3D" id="1.10.510.10">
    <property type="entry name" value="Transferase(Phosphotransferase) domain 1"/>
    <property type="match status" value="1"/>
</dbReference>
<proteinExistence type="predicted"/>
<dbReference type="InterPro" id="IPR051681">
    <property type="entry name" value="Ser/Thr_Kinases-Pseudokinases"/>
</dbReference>
<name>A0A2Z6S0C4_9GLOM</name>
<dbReference type="PANTHER" id="PTHR44329">
    <property type="entry name" value="SERINE/THREONINE-PROTEIN KINASE TNNI3K-RELATED"/>
    <property type="match status" value="1"/>
</dbReference>
<dbReference type="PROSITE" id="PS50011">
    <property type="entry name" value="PROTEIN_KINASE_DOM"/>
    <property type="match status" value="1"/>
</dbReference>
<evidence type="ECO:0000313" key="2">
    <source>
        <dbReference type="EMBL" id="GBC08818.1"/>
    </source>
</evidence>
<dbReference type="Pfam" id="PF08238">
    <property type="entry name" value="Sel1"/>
    <property type="match status" value="4"/>
</dbReference>
<protein>
    <recommendedName>
        <fullName evidence="1">Protein kinase domain-containing protein</fullName>
    </recommendedName>
</protein>
<comment type="caution">
    <text evidence="2">The sequence shown here is derived from an EMBL/GenBank/DDBJ whole genome shotgun (WGS) entry which is preliminary data.</text>
</comment>
<dbReference type="GO" id="GO:0005524">
    <property type="term" value="F:ATP binding"/>
    <property type="evidence" value="ECO:0007669"/>
    <property type="project" value="InterPro"/>
</dbReference>
<dbReference type="Pfam" id="PF07714">
    <property type="entry name" value="PK_Tyr_Ser-Thr"/>
    <property type="match status" value="1"/>
</dbReference>
<dbReference type="InterPro" id="IPR011990">
    <property type="entry name" value="TPR-like_helical_dom_sf"/>
</dbReference>
<reference evidence="2 3" key="1">
    <citation type="submission" date="2017-11" db="EMBL/GenBank/DDBJ databases">
        <title>The genome of Rhizophagus clarus HR1 reveals common genetic basis of auxotrophy among arbuscular mycorrhizal fungi.</title>
        <authorList>
            <person name="Kobayashi Y."/>
        </authorList>
    </citation>
    <scope>NUCLEOTIDE SEQUENCE [LARGE SCALE GENOMIC DNA]</scope>
    <source>
        <strain evidence="2 3">HR1</strain>
    </source>
</reference>
<sequence length="448" mass="51496">MSTSNRIDTEIKNKKISVFNYDEFSNMTKAGEGAFGIVYKADWKTGGIPVALKKCSNFSTKELNTLIKVSFHSNINRFLGITKESSNKYVLVLQYANQGNLREYLKQNQNFKSLQWKDKIQMALDITCGLKFLHSRNIIHRDLHAKNILVHNRTLMIADFGLSKQLTAESSSSSTVYGMPAYIDPQCFKRIKYKRNKKSDIYSLGVLLWEITSGYSPFLTIPHCIVVCKIANGFREEPTINTPLKNMSKSREIFFHLINNPMIIQHYEVMIGNFYSKGFGVEKNKNQAFEWYMKASKAHNLYGYYQVGYCYYYGYGVEENNEYAFKFLQSAIDCNIGLHYLAACYKFGYGIEANSSKSFELYKQSAEEGFVPSQYEVATCCRSGTGTKENKTEALKWYKLYQESGGEYNVSSHIKELSKEITLPMKKRKITSTFTARKREETGKKDLN</sequence>
<dbReference type="SUPFAM" id="SSF56112">
    <property type="entry name" value="Protein kinase-like (PK-like)"/>
    <property type="match status" value="1"/>
</dbReference>
<dbReference type="Gene3D" id="1.25.40.10">
    <property type="entry name" value="Tetratricopeptide repeat domain"/>
    <property type="match status" value="2"/>
</dbReference>
<evidence type="ECO:0000259" key="1">
    <source>
        <dbReference type="PROSITE" id="PS50011"/>
    </source>
</evidence>
<dbReference type="Proteomes" id="UP000247702">
    <property type="component" value="Unassembled WGS sequence"/>
</dbReference>
<dbReference type="EMBL" id="BEXD01004248">
    <property type="protein sequence ID" value="GBC08818.1"/>
    <property type="molecule type" value="Genomic_DNA"/>
</dbReference>
<feature type="domain" description="Protein kinase" evidence="1">
    <location>
        <begin position="24"/>
        <end position="302"/>
    </location>
</feature>
<dbReference type="InterPro" id="IPR001245">
    <property type="entry name" value="Ser-Thr/Tyr_kinase_cat_dom"/>
</dbReference>
<dbReference type="SMART" id="SM00671">
    <property type="entry name" value="SEL1"/>
    <property type="match status" value="4"/>
</dbReference>
<dbReference type="GO" id="GO:0004674">
    <property type="term" value="F:protein serine/threonine kinase activity"/>
    <property type="evidence" value="ECO:0007669"/>
    <property type="project" value="TreeGrafter"/>
</dbReference>